<dbReference type="Proteomes" id="UP000566819">
    <property type="component" value="Unassembled WGS sequence"/>
</dbReference>
<dbReference type="OrthoDB" id="508139at2759"/>
<dbReference type="AlphaFoldDB" id="A0A8H4W1J4"/>
<feature type="compositionally biased region" description="Acidic residues" evidence="1">
    <location>
        <begin position="93"/>
        <end position="106"/>
    </location>
</feature>
<dbReference type="EMBL" id="JAAMPI010000570">
    <property type="protein sequence ID" value="KAF4630252.1"/>
    <property type="molecule type" value="Genomic_DNA"/>
</dbReference>
<comment type="caution">
    <text evidence="2">The sequence shown here is derived from an EMBL/GenBank/DDBJ whole genome shotgun (WGS) entry which is preliminary data.</text>
</comment>
<proteinExistence type="predicted"/>
<name>A0A8H4W1J4_9HELO</name>
<dbReference type="SUPFAM" id="SSF55729">
    <property type="entry name" value="Acyl-CoA N-acyltransferases (Nat)"/>
    <property type="match status" value="1"/>
</dbReference>
<evidence type="ECO:0000313" key="2">
    <source>
        <dbReference type="EMBL" id="KAF4630252.1"/>
    </source>
</evidence>
<feature type="region of interest" description="Disordered" evidence="1">
    <location>
        <begin position="93"/>
        <end position="112"/>
    </location>
</feature>
<protein>
    <recommendedName>
        <fullName evidence="4">N-acetyltransferase domain-containing protein</fullName>
    </recommendedName>
</protein>
<sequence length="626" mass="71600">MESNAAETRGKRKADAISPTREVTNLKVTCSKLLTEKGEIVTFVNAEDEQDSPISDEEEDEDEKDPENMSDDNEEEDSDEEMDAFERDFYGDFDDEEESMGPEETEVEQKEHSLGDQKLTFKIFLAEDEDHGDEFTRWMQTIRVHCSYERKEIGRGFGRYVQRDRIRDSFWRDMEEPCQELSQIAFELFDRYGRLRTELKNHPIQKGTGVWGSELDLGSFFVIEDLLIDKEWRRKAIGAKIVTYLIKKSRARSRDPQFSLVVPGWLTRDIESDILGKTKDEQREIRVRAVDNAVSFYRSLGFRRIGASSCFGLATDASHPARAILPTGDFDPAVEEPDVDEGPEHESSADWGVDQNRKSWRLELLKDRLPLHHATITLPDSDLARNVKGYTPIEELESDLETKRTRRNHGMMTVDISDNFSGFAPEAISCLAALRSLGNLSQIQCARLKFGCTCGLCIDGFLSPRMSFALLCRAEITHDMLNEDVEDGETWCMMHDDLITHVAPDIQRNFATNKSYRQGFANIFHHAATTLRNNRPPTILNVLNECMDASEWPPHTKNFLQRGGEPESVLRIMFENTKDQDEWAGDGMHMEVFEDQVKALPECRNDHEFGFAALACGMPKLTRLYG</sequence>
<evidence type="ECO:0008006" key="4">
    <source>
        <dbReference type="Google" id="ProtNLM"/>
    </source>
</evidence>
<evidence type="ECO:0000256" key="1">
    <source>
        <dbReference type="SAM" id="MobiDB-lite"/>
    </source>
</evidence>
<gene>
    <name evidence="2" type="ORF">G7Y89_g7883</name>
</gene>
<dbReference type="InterPro" id="IPR016181">
    <property type="entry name" value="Acyl_CoA_acyltransferase"/>
</dbReference>
<evidence type="ECO:0000313" key="3">
    <source>
        <dbReference type="Proteomes" id="UP000566819"/>
    </source>
</evidence>
<organism evidence="2 3">
    <name type="scientific">Cudoniella acicularis</name>
    <dbReference type="NCBI Taxonomy" id="354080"/>
    <lineage>
        <taxon>Eukaryota</taxon>
        <taxon>Fungi</taxon>
        <taxon>Dikarya</taxon>
        <taxon>Ascomycota</taxon>
        <taxon>Pezizomycotina</taxon>
        <taxon>Leotiomycetes</taxon>
        <taxon>Helotiales</taxon>
        <taxon>Tricladiaceae</taxon>
        <taxon>Cudoniella</taxon>
    </lineage>
</organism>
<reference evidence="2 3" key="1">
    <citation type="submission" date="2020-03" db="EMBL/GenBank/DDBJ databases">
        <title>Draft Genome Sequence of Cudoniella acicularis.</title>
        <authorList>
            <person name="Buettner E."/>
            <person name="Kellner H."/>
        </authorList>
    </citation>
    <scope>NUCLEOTIDE SEQUENCE [LARGE SCALE GENOMIC DNA]</scope>
    <source>
        <strain evidence="2 3">DSM 108380</strain>
    </source>
</reference>
<feature type="compositionally biased region" description="Acidic residues" evidence="1">
    <location>
        <begin position="46"/>
        <end position="82"/>
    </location>
</feature>
<accession>A0A8H4W1J4</accession>
<keyword evidence="3" id="KW-1185">Reference proteome</keyword>
<feature type="compositionally biased region" description="Acidic residues" evidence="1">
    <location>
        <begin position="332"/>
        <end position="341"/>
    </location>
</feature>
<feature type="region of interest" description="Disordered" evidence="1">
    <location>
        <begin position="38"/>
        <end position="82"/>
    </location>
</feature>
<dbReference type="Gene3D" id="3.40.630.30">
    <property type="match status" value="1"/>
</dbReference>
<feature type="region of interest" description="Disordered" evidence="1">
    <location>
        <begin position="324"/>
        <end position="352"/>
    </location>
</feature>
<feature type="region of interest" description="Disordered" evidence="1">
    <location>
        <begin position="1"/>
        <end position="25"/>
    </location>
</feature>